<keyword evidence="2" id="KW-1185">Reference proteome</keyword>
<evidence type="ECO:0000313" key="1">
    <source>
        <dbReference type="EMBL" id="RMZ69673.1"/>
    </source>
</evidence>
<gene>
    <name evidence="1" type="ORF">GMOD_00010350</name>
</gene>
<dbReference type="Proteomes" id="UP000265663">
    <property type="component" value="Unassembled WGS sequence"/>
</dbReference>
<name>A0A3M7M5B1_9PLEO</name>
<evidence type="ECO:0000313" key="2">
    <source>
        <dbReference type="Proteomes" id="UP000265663"/>
    </source>
</evidence>
<proteinExistence type="predicted"/>
<organism evidence="1 2">
    <name type="scientific">Pyrenophora seminiperda CCB06</name>
    <dbReference type="NCBI Taxonomy" id="1302712"/>
    <lineage>
        <taxon>Eukaryota</taxon>
        <taxon>Fungi</taxon>
        <taxon>Dikarya</taxon>
        <taxon>Ascomycota</taxon>
        <taxon>Pezizomycotina</taxon>
        <taxon>Dothideomycetes</taxon>
        <taxon>Pleosporomycetidae</taxon>
        <taxon>Pleosporales</taxon>
        <taxon>Pleosporineae</taxon>
        <taxon>Pleosporaceae</taxon>
        <taxon>Pyrenophora</taxon>
    </lineage>
</organism>
<reference evidence="1 2" key="1">
    <citation type="journal article" date="2014" name="PLoS ONE">
        <title>De novo Genome Assembly of the Fungal Plant Pathogen Pyrenophora semeniperda.</title>
        <authorList>
            <person name="Soliai M.M."/>
            <person name="Meyer S.E."/>
            <person name="Udall J.A."/>
            <person name="Elzinga D.E."/>
            <person name="Hermansen R.A."/>
            <person name="Bodily P.M."/>
            <person name="Hart A.A."/>
            <person name="Coleman C.E."/>
        </authorList>
    </citation>
    <scope>NUCLEOTIDE SEQUENCE [LARGE SCALE GENOMIC DNA]</scope>
    <source>
        <strain evidence="1 2">CCB06</strain>
        <tissue evidence="1">Mycelium</tissue>
    </source>
</reference>
<dbReference type="EMBL" id="KE747820">
    <property type="protein sequence ID" value="RMZ69673.1"/>
    <property type="molecule type" value="Genomic_DNA"/>
</dbReference>
<protein>
    <submittedName>
        <fullName evidence="1">Uncharacterized protein</fullName>
    </submittedName>
</protein>
<accession>A0A3M7M5B1</accession>
<sequence length="30" mass="3584">MPSIYYDSISKNIPSLSYYYNSHSQMIMHI</sequence>
<dbReference type="AlphaFoldDB" id="A0A3M7M5B1"/>